<dbReference type="EMBL" id="CP007139">
    <property type="protein sequence ID" value="AIE85518.1"/>
    <property type="molecule type" value="Genomic_DNA"/>
</dbReference>
<evidence type="ECO:0000256" key="3">
    <source>
        <dbReference type="ARBA" id="ARBA00022576"/>
    </source>
</evidence>
<comment type="similarity">
    <text evidence="2 6">Belongs to the class-I pyridoxal-phosphate-dependent aminotransferase family.</text>
</comment>
<accession>A0A068NPP5</accession>
<dbReference type="Pfam" id="PF00155">
    <property type="entry name" value="Aminotran_1_2"/>
    <property type="match status" value="1"/>
</dbReference>
<dbReference type="FunFam" id="3.40.640.10:FF:000033">
    <property type="entry name" value="Aspartate aminotransferase"/>
    <property type="match status" value="1"/>
</dbReference>
<dbReference type="Proteomes" id="UP000027982">
    <property type="component" value="Chromosome"/>
</dbReference>
<dbReference type="RefSeq" id="WP_025225915.1">
    <property type="nucleotide sequence ID" value="NZ_CP007139.1"/>
</dbReference>
<protein>
    <recommendedName>
        <fullName evidence="6">Aminotransferase</fullName>
        <ecNumber evidence="6">2.6.1.-</ecNumber>
    </recommendedName>
</protein>
<dbReference type="GO" id="GO:0006520">
    <property type="term" value="P:amino acid metabolic process"/>
    <property type="evidence" value="ECO:0007669"/>
    <property type="project" value="InterPro"/>
</dbReference>
<dbReference type="HOGENOM" id="CLU_017584_4_3_0"/>
<reference evidence="8 9" key="1">
    <citation type="journal article" date="2014" name="PLoS ONE">
        <title>The first complete genome sequence of the class fimbriimonadia in the phylum armatimonadetes.</title>
        <authorList>
            <person name="Hu Z.Y."/>
            <person name="Wang Y.Z."/>
            <person name="Im W.T."/>
            <person name="Wang S.Y."/>
            <person name="Zhao G.P."/>
            <person name="Zheng H.J."/>
            <person name="Quan Z.X."/>
        </authorList>
    </citation>
    <scope>NUCLEOTIDE SEQUENCE [LARGE SCALE GENOMIC DNA]</scope>
    <source>
        <strain evidence="8">Gsoil 348</strain>
    </source>
</reference>
<dbReference type="KEGG" id="fgi:OP10G_2150"/>
<dbReference type="STRING" id="661478.OP10G_2150"/>
<sequence length="396" mass="42239">MNTLSLSSRAGLLKPSPTLGITAKANAMKAEGIDVIGFGAGEPDFPTPEPIVRAAIDALEKGFTKYTPSAGIKELREAIAAKLLRENGLSYTPDQIVTSCGAKHSVYNTMQVLLDAGDEVILIAPYWMTYADQIRLAGGVPVVIHTTGDANFVPTYDQLKAAVTPRTKAIVVNSPSNPSGAVLPRQTLKEIATLALRHGLWIVADEIYERLVYGGATAPSIGSLGNDVFEQTITINGCSKTYSMTGWRIGYAAAPLPVAKAMSNLQDQVTSGPTTFAQKGAIEAYNLPNEAVEGMRAEFESRRDLIVGLLRQIPGIKVPEPQGAFYVFPDVSAYLGNDLATDDDLASYLLTEAKVAVVPGSVFEGNGHIRLSYATSRKDIERGVARIAEALGRRTA</sequence>
<evidence type="ECO:0000256" key="1">
    <source>
        <dbReference type="ARBA" id="ARBA00001933"/>
    </source>
</evidence>
<evidence type="ECO:0000313" key="9">
    <source>
        <dbReference type="Proteomes" id="UP000027982"/>
    </source>
</evidence>
<dbReference type="InterPro" id="IPR015421">
    <property type="entry name" value="PyrdxlP-dep_Trfase_major"/>
</dbReference>
<name>A0A068NPP5_FIMGI</name>
<dbReference type="Gene3D" id="3.40.640.10">
    <property type="entry name" value="Type I PLP-dependent aspartate aminotransferase-like (Major domain)"/>
    <property type="match status" value="1"/>
</dbReference>
<dbReference type="eggNOG" id="COG0436">
    <property type="taxonomic scope" value="Bacteria"/>
</dbReference>
<dbReference type="InterPro" id="IPR050596">
    <property type="entry name" value="AspAT/PAT-like"/>
</dbReference>
<keyword evidence="5" id="KW-0663">Pyridoxal phosphate</keyword>
<dbReference type="InterPro" id="IPR004839">
    <property type="entry name" value="Aminotransferase_I/II_large"/>
</dbReference>
<evidence type="ECO:0000256" key="5">
    <source>
        <dbReference type="ARBA" id="ARBA00022898"/>
    </source>
</evidence>
<evidence type="ECO:0000256" key="6">
    <source>
        <dbReference type="RuleBase" id="RU000481"/>
    </source>
</evidence>
<dbReference type="PANTHER" id="PTHR46383:SF1">
    <property type="entry name" value="ASPARTATE AMINOTRANSFERASE"/>
    <property type="match status" value="1"/>
</dbReference>
<dbReference type="InterPro" id="IPR015422">
    <property type="entry name" value="PyrdxlP-dep_Trfase_small"/>
</dbReference>
<evidence type="ECO:0000256" key="4">
    <source>
        <dbReference type="ARBA" id="ARBA00022679"/>
    </source>
</evidence>
<evidence type="ECO:0000256" key="2">
    <source>
        <dbReference type="ARBA" id="ARBA00007441"/>
    </source>
</evidence>
<dbReference type="GO" id="GO:0008483">
    <property type="term" value="F:transaminase activity"/>
    <property type="evidence" value="ECO:0007669"/>
    <property type="project" value="UniProtKB-KW"/>
</dbReference>
<dbReference type="PROSITE" id="PS00105">
    <property type="entry name" value="AA_TRANSFER_CLASS_1"/>
    <property type="match status" value="1"/>
</dbReference>
<keyword evidence="4 6" id="KW-0808">Transferase</keyword>
<organism evidence="8 9">
    <name type="scientific">Fimbriimonas ginsengisoli Gsoil 348</name>
    <dbReference type="NCBI Taxonomy" id="661478"/>
    <lineage>
        <taxon>Bacteria</taxon>
        <taxon>Bacillati</taxon>
        <taxon>Armatimonadota</taxon>
        <taxon>Fimbriimonadia</taxon>
        <taxon>Fimbriimonadales</taxon>
        <taxon>Fimbriimonadaceae</taxon>
        <taxon>Fimbriimonas</taxon>
    </lineage>
</organism>
<evidence type="ECO:0000313" key="8">
    <source>
        <dbReference type="EMBL" id="AIE85518.1"/>
    </source>
</evidence>
<feature type="domain" description="Aminotransferase class I/classII large" evidence="7">
    <location>
        <begin position="34"/>
        <end position="387"/>
    </location>
</feature>
<evidence type="ECO:0000259" key="7">
    <source>
        <dbReference type="Pfam" id="PF00155"/>
    </source>
</evidence>
<dbReference type="PANTHER" id="PTHR46383">
    <property type="entry name" value="ASPARTATE AMINOTRANSFERASE"/>
    <property type="match status" value="1"/>
</dbReference>
<dbReference type="InterPro" id="IPR015424">
    <property type="entry name" value="PyrdxlP-dep_Trfase"/>
</dbReference>
<keyword evidence="3 6" id="KW-0032">Aminotransferase</keyword>
<proteinExistence type="inferred from homology"/>
<keyword evidence="9" id="KW-1185">Reference proteome</keyword>
<dbReference type="CDD" id="cd00609">
    <property type="entry name" value="AAT_like"/>
    <property type="match status" value="1"/>
</dbReference>
<dbReference type="SUPFAM" id="SSF53383">
    <property type="entry name" value="PLP-dependent transferases"/>
    <property type="match status" value="1"/>
</dbReference>
<gene>
    <name evidence="8" type="ORF">OP10G_2150</name>
</gene>
<dbReference type="Gene3D" id="3.90.1150.10">
    <property type="entry name" value="Aspartate Aminotransferase, domain 1"/>
    <property type="match status" value="1"/>
</dbReference>
<dbReference type="AlphaFoldDB" id="A0A068NPP5"/>
<dbReference type="EC" id="2.6.1.-" evidence="6"/>
<dbReference type="InterPro" id="IPR004838">
    <property type="entry name" value="NHTrfase_class1_PyrdxlP-BS"/>
</dbReference>
<dbReference type="GO" id="GO:0030170">
    <property type="term" value="F:pyridoxal phosphate binding"/>
    <property type="evidence" value="ECO:0007669"/>
    <property type="project" value="InterPro"/>
</dbReference>
<comment type="cofactor">
    <cofactor evidence="1 6">
        <name>pyridoxal 5'-phosphate</name>
        <dbReference type="ChEBI" id="CHEBI:597326"/>
    </cofactor>
</comment>